<evidence type="ECO:0000313" key="4">
    <source>
        <dbReference type="Proteomes" id="UP000185612"/>
    </source>
</evidence>
<gene>
    <name evidence="3" type="ORF">BSZ40_03930</name>
</gene>
<dbReference type="Gene3D" id="3.40.50.450">
    <property type="match status" value="1"/>
</dbReference>
<organism evidence="3 4">
    <name type="scientific">Buchananella hordeovulneris</name>
    <dbReference type="NCBI Taxonomy" id="52770"/>
    <lineage>
        <taxon>Bacteria</taxon>
        <taxon>Bacillati</taxon>
        <taxon>Actinomycetota</taxon>
        <taxon>Actinomycetes</taxon>
        <taxon>Actinomycetales</taxon>
        <taxon>Actinomycetaceae</taxon>
        <taxon>Buchananella</taxon>
    </lineage>
</organism>
<reference evidence="4" key="1">
    <citation type="submission" date="2016-12" db="EMBL/GenBank/DDBJ databases">
        <authorList>
            <person name="Meng X."/>
        </authorList>
    </citation>
    <scope>NUCLEOTIDE SEQUENCE [LARGE SCALE GENOMIC DNA]</scope>
    <source>
        <strain evidence="4">DSM 20732</strain>
    </source>
</reference>
<keyword evidence="4" id="KW-1185">Reference proteome</keyword>
<evidence type="ECO:0000256" key="1">
    <source>
        <dbReference type="SAM" id="MobiDB-lite"/>
    </source>
</evidence>
<dbReference type="AlphaFoldDB" id="A0A1Q5PXF1"/>
<evidence type="ECO:0000259" key="2">
    <source>
        <dbReference type="Pfam" id="PF02481"/>
    </source>
</evidence>
<dbReference type="Pfam" id="PF02481">
    <property type="entry name" value="DNA_processg_A"/>
    <property type="match status" value="1"/>
</dbReference>
<dbReference type="Proteomes" id="UP000185612">
    <property type="component" value="Unassembled WGS sequence"/>
</dbReference>
<dbReference type="EMBL" id="MQVS01000003">
    <property type="protein sequence ID" value="OKL52070.1"/>
    <property type="molecule type" value="Genomic_DNA"/>
</dbReference>
<accession>A0A1Q5PXF1</accession>
<feature type="region of interest" description="Disordered" evidence="1">
    <location>
        <begin position="80"/>
        <end position="117"/>
    </location>
</feature>
<dbReference type="STRING" id="52770.BSZ40_03930"/>
<comment type="caution">
    <text evidence="3">The sequence shown here is derived from an EMBL/GenBank/DDBJ whole genome shotgun (WGS) entry which is preliminary data.</text>
</comment>
<dbReference type="InParanoid" id="A0A1Q5PXF1"/>
<name>A0A1Q5PXF1_9ACTO</name>
<sequence length="117" mass="12945">MQQSGVRALFPGDSDWPTAFDYLGEVAPYLLWTRGASSFLSRTMSDFVTITCARACASYGDYAARELASSVDTDERVVVAGGRKRVTPGSPRGGWRHDRHPRQRSRSSVPRRPSRPA</sequence>
<dbReference type="InterPro" id="IPR057666">
    <property type="entry name" value="DrpA_SLOG"/>
</dbReference>
<proteinExistence type="predicted"/>
<feature type="domain" description="Smf/DprA SLOG" evidence="2">
    <location>
        <begin position="9"/>
        <end position="82"/>
    </location>
</feature>
<protein>
    <recommendedName>
        <fullName evidence="2">Smf/DprA SLOG domain-containing protein</fullName>
    </recommendedName>
</protein>
<evidence type="ECO:0000313" key="3">
    <source>
        <dbReference type="EMBL" id="OKL52070.1"/>
    </source>
</evidence>